<name>A0A9P8I850_9PEZI</name>
<evidence type="ECO:0000313" key="3">
    <source>
        <dbReference type="EMBL" id="KAH0555635.1"/>
    </source>
</evidence>
<reference evidence="3" key="1">
    <citation type="submission" date="2021-03" db="EMBL/GenBank/DDBJ databases">
        <title>Comparative genomics and phylogenomic investigation of the class Geoglossomycetes provide insights into ecological specialization and systematics.</title>
        <authorList>
            <person name="Melie T."/>
            <person name="Pirro S."/>
            <person name="Miller A.N."/>
            <person name="Quandt A."/>
        </authorList>
    </citation>
    <scope>NUCLEOTIDE SEQUENCE</scope>
    <source>
        <strain evidence="3">CAQ_001_2017</strain>
    </source>
</reference>
<evidence type="ECO:0000259" key="2">
    <source>
        <dbReference type="Pfam" id="PF25482"/>
    </source>
</evidence>
<organism evidence="3 4">
    <name type="scientific">Trichoglossum hirsutum</name>
    <dbReference type="NCBI Taxonomy" id="265104"/>
    <lineage>
        <taxon>Eukaryota</taxon>
        <taxon>Fungi</taxon>
        <taxon>Dikarya</taxon>
        <taxon>Ascomycota</taxon>
        <taxon>Pezizomycotina</taxon>
        <taxon>Geoglossomycetes</taxon>
        <taxon>Geoglossales</taxon>
        <taxon>Geoglossaceae</taxon>
        <taxon>Trichoglossum</taxon>
    </lineage>
</organism>
<dbReference type="Proteomes" id="UP000750711">
    <property type="component" value="Unassembled WGS sequence"/>
</dbReference>
<gene>
    <name evidence="3" type="ORF">GP486_006420</name>
</gene>
<keyword evidence="4" id="KW-1185">Reference proteome</keyword>
<sequence length="547" mass="62367">MSSLMDFEEKWDLEAANYQQHKPTPPGPEAFPNANSRSKPRVYPRNTKALRASFAPKHHANGHRKDKIKPGDSRIADWLPGERDNEAKAAWRKRLPPAGTYELPCGYDKLEPRIFARDRAAKVRGLEKSPYFALEQIGTQTGAHIEPPSKLSTRFLKIWGNETQLQSATAALQNWVARRRNKIRLEDGKRWIKTGPEPSARKRVAIDKRMQEEALKQSFRRNPEDTEVLTAVGMFLAPSDEYDVQAVLGQNLEAFDRIRIDCRCYIVFEEERSAFKVLSNDVQSLREALRRIRVAFCELASRNSKSRKLYLLEPPAPEDFRKEISFDDQYGPPHWVQLVEKHTNVSGVVPVTAGPKPAPEDIALWNNGRPRLSSANRQSLKHALLKVLADLRFYRGHIQMRVHFGMPVLLAYKKPIGERHTFEEFLATLGLSQTRGELIKCIGDDELVTALMFRCCQSTDMFVPGDAMTYALEDIKPVLSASFDFTSADRSGPIRLELDFKEVEDNEYEISAIRWLKESISGGQYTDVFGGIKRRRALNSMTLNLDK</sequence>
<dbReference type="Pfam" id="PF25482">
    <property type="entry name" value="DUF7905"/>
    <property type="match status" value="1"/>
</dbReference>
<feature type="compositionally biased region" description="Basic and acidic residues" evidence="1">
    <location>
        <begin position="68"/>
        <end position="81"/>
    </location>
</feature>
<evidence type="ECO:0000256" key="1">
    <source>
        <dbReference type="SAM" id="MobiDB-lite"/>
    </source>
</evidence>
<proteinExistence type="predicted"/>
<feature type="compositionally biased region" description="Basic residues" evidence="1">
    <location>
        <begin position="56"/>
        <end position="67"/>
    </location>
</feature>
<evidence type="ECO:0000313" key="4">
    <source>
        <dbReference type="Proteomes" id="UP000750711"/>
    </source>
</evidence>
<accession>A0A9P8I850</accession>
<dbReference type="EMBL" id="JAGHQM010001440">
    <property type="protein sequence ID" value="KAH0555635.1"/>
    <property type="molecule type" value="Genomic_DNA"/>
</dbReference>
<feature type="domain" description="DUF7905" evidence="2">
    <location>
        <begin position="370"/>
        <end position="517"/>
    </location>
</feature>
<dbReference type="InterPro" id="IPR057227">
    <property type="entry name" value="DUF7905"/>
</dbReference>
<comment type="caution">
    <text evidence="3">The sequence shown here is derived from an EMBL/GenBank/DDBJ whole genome shotgun (WGS) entry which is preliminary data.</text>
</comment>
<feature type="region of interest" description="Disordered" evidence="1">
    <location>
        <begin position="55"/>
        <end position="81"/>
    </location>
</feature>
<dbReference type="AlphaFoldDB" id="A0A9P8I850"/>
<protein>
    <recommendedName>
        <fullName evidence="2">DUF7905 domain-containing protein</fullName>
    </recommendedName>
</protein>
<feature type="region of interest" description="Disordered" evidence="1">
    <location>
        <begin position="12"/>
        <end position="42"/>
    </location>
</feature>